<evidence type="ECO:0000256" key="1">
    <source>
        <dbReference type="ARBA" id="ARBA00004127"/>
    </source>
</evidence>
<dbReference type="EMBL" id="VTOW01000008">
    <property type="protein sequence ID" value="NKE73602.1"/>
    <property type="molecule type" value="Genomic_DNA"/>
</dbReference>
<protein>
    <submittedName>
        <fullName evidence="6">DUF1232 domain-containing protein</fullName>
    </submittedName>
</protein>
<dbReference type="Pfam" id="PF06803">
    <property type="entry name" value="DUF1232"/>
    <property type="match status" value="1"/>
</dbReference>
<keyword evidence="4" id="KW-0472">Membrane</keyword>
<dbReference type="InterPro" id="IPR010652">
    <property type="entry name" value="DUF1232"/>
</dbReference>
<evidence type="ECO:0000259" key="5">
    <source>
        <dbReference type="Pfam" id="PF06803"/>
    </source>
</evidence>
<dbReference type="AlphaFoldDB" id="A0A7X6DUE3"/>
<evidence type="ECO:0000256" key="3">
    <source>
        <dbReference type="ARBA" id="ARBA00022989"/>
    </source>
</evidence>
<accession>A0A7X6DUE3</accession>
<organism evidence="6 7">
    <name type="scientific">Candidatus Manganitrophus noduliformans</name>
    <dbReference type="NCBI Taxonomy" id="2606439"/>
    <lineage>
        <taxon>Bacteria</taxon>
        <taxon>Pseudomonadati</taxon>
        <taxon>Nitrospirota</taxon>
        <taxon>Nitrospiria</taxon>
        <taxon>Candidatus Troglogloeales</taxon>
        <taxon>Candidatus Manganitrophaceae</taxon>
        <taxon>Candidatus Manganitrophus</taxon>
    </lineage>
</organism>
<keyword evidence="3" id="KW-1133">Transmembrane helix</keyword>
<evidence type="ECO:0000313" key="7">
    <source>
        <dbReference type="Proteomes" id="UP000534783"/>
    </source>
</evidence>
<dbReference type="GO" id="GO:0012505">
    <property type="term" value="C:endomembrane system"/>
    <property type="evidence" value="ECO:0007669"/>
    <property type="project" value="UniProtKB-SubCell"/>
</dbReference>
<comment type="caution">
    <text evidence="6">The sequence shown here is derived from an EMBL/GenBank/DDBJ whole genome shotgun (WGS) entry which is preliminary data.</text>
</comment>
<evidence type="ECO:0000256" key="4">
    <source>
        <dbReference type="ARBA" id="ARBA00023136"/>
    </source>
</evidence>
<evidence type="ECO:0000256" key="2">
    <source>
        <dbReference type="ARBA" id="ARBA00022692"/>
    </source>
</evidence>
<comment type="subcellular location">
    <subcellularLocation>
        <location evidence="1">Endomembrane system</location>
        <topology evidence="1">Multi-pass membrane protein</topology>
    </subcellularLocation>
</comment>
<sequence length="93" mass="10671">MNRLKLIGMNLKRELKVYQRMLRHRRTPRTAKLLLALAVGYALLPFDLIPDFIPLIGQIDDVIIVPALLFVALKMIPKEVIEECRMTAEKEGS</sequence>
<gene>
    <name evidence="6" type="ORF">MNODULE_22860</name>
</gene>
<reference evidence="6 7" key="1">
    <citation type="journal article" date="2020" name="Nature">
        <title>Bacterial chemolithoautotrophy via manganese oxidation.</title>
        <authorList>
            <person name="Yu H."/>
            <person name="Leadbetter J.R."/>
        </authorList>
    </citation>
    <scope>NUCLEOTIDE SEQUENCE [LARGE SCALE GENOMIC DNA]</scope>
    <source>
        <strain evidence="6 7">Mn-1</strain>
    </source>
</reference>
<evidence type="ECO:0000313" key="6">
    <source>
        <dbReference type="EMBL" id="NKE73602.1"/>
    </source>
</evidence>
<name>A0A7X6DUE3_9BACT</name>
<dbReference type="Proteomes" id="UP000534783">
    <property type="component" value="Unassembled WGS sequence"/>
</dbReference>
<keyword evidence="7" id="KW-1185">Reference proteome</keyword>
<proteinExistence type="predicted"/>
<feature type="domain" description="DUF1232" evidence="5">
    <location>
        <begin position="31"/>
        <end position="66"/>
    </location>
</feature>
<keyword evidence="2" id="KW-0812">Transmembrane</keyword>
<dbReference type="RefSeq" id="WP_168063559.1">
    <property type="nucleotide sequence ID" value="NZ_VTOW01000008.1"/>
</dbReference>